<organism evidence="6 7">
    <name type="scientific">Clostridium fallax</name>
    <dbReference type="NCBI Taxonomy" id="1533"/>
    <lineage>
        <taxon>Bacteria</taxon>
        <taxon>Bacillati</taxon>
        <taxon>Bacillota</taxon>
        <taxon>Clostridia</taxon>
        <taxon>Eubacteriales</taxon>
        <taxon>Clostridiaceae</taxon>
        <taxon>Clostridium</taxon>
    </lineage>
</organism>
<dbReference type="EMBL" id="FQVM01000009">
    <property type="protein sequence ID" value="SHE73862.1"/>
    <property type="molecule type" value="Genomic_DNA"/>
</dbReference>
<feature type="transmembrane region" description="Helical" evidence="5">
    <location>
        <begin position="233"/>
        <end position="255"/>
    </location>
</feature>
<feature type="transmembrane region" description="Helical" evidence="5">
    <location>
        <begin position="357"/>
        <end position="377"/>
    </location>
</feature>
<keyword evidence="2 5" id="KW-0812">Transmembrane</keyword>
<dbReference type="GO" id="GO:0015179">
    <property type="term" value="F:L-amino acid transmembrane transporter activity"/>
    <property type="evidence" value="ECO:0007669"/>
    <property type="project" value="TreeGrafter"/>
</dbReference>
<feature type="transmembrane region" description="Helical" evidence="5">
    <location>
        <begin position="49"/>
        <end position="73"/>
    </location>
</feature>
<dbReference type="FunFam" id="1.20.1740.10:FF:000051">
    <property type="entry name" value="Amino acid permease"/>
    <property type="match status" value="1"/>
</dbReference>
<dbReference type="Proteomes" id="UP000184035">
    <property type="component" value="Unassembled WGS sequence"/>
</dbReference>
<gene>
    <name evidence="6" type="ORF">SAMN05443638_10979</name>
</gene>
<dbReference type="PIRSF" id="PIRSF006060">
    <property type="entry name" value="AA_transporter"/>
    <property type="match status" value="1"/>
</dbReference>
<feature type="transmembrane region" description="Helical" evidence="5">
    <location>
        <begin position="282"/>
        <end position="301"/>
    </location>
</feature>
<name>A0A1M4VYS4_9CLOT</name>
<feature type="transmembrane region" description="Helical" evidence="5">
    <location>
        <begin position="193"/>
        <end position="212"/>
    </location>
</feature>
<feature type="transmembrane region" description="Helical" evidence="5">
    <location>
        <begin position="12"/>
        <end position="33"/>
    </location>
</feature>
<dbReference type="InterPro" id="IPR050598">
    <property type="entry name" value="AminoAcid_Transporter"/>
</dbReference>
<dbReference type="PANTHER" id="PTHR11785">
    <property type="entry name" value="AMINO ACID TRANSPORTER"/>
    <property type="match status" value="1"/>
</dbReference>
<evidence type="ECO:0000256" key="2">
    <source>
        <dbReference type="ARBA" id="ARBA00022692"/>
    </source>
</evidence>
<protein>
    <submittedName>
        <fullName evidence="6">Serine/threonine exchange transporter, LAT family</fullName>
    </submittedName>
</protein>
<dbReference type="GO" id="GO:0016020">
    <property type="term" value="C:membrane"/>
    <property type="evidence" value="ECO:0007669"/>
    <property type="project" value="UniProtKB-SubCell"/>
</dbReference>
<dbReference type="Pfam" id="PF13520">
    <property type="entry name" value="AA_permease_2"/>
    <property type="match status" value="1"/>
</dbReference>
<evidence type="ECO:0000256" key="3">
    <source>
        <dbReference type="ARBA" id="ARBA00022989"/>
    </source>
</evidence>
<keyword evidence="7" id="KW-1185">Reference proteome</keyword>
<accession>A0A1M4VYS4</accession>
<evidence type="ECO:0000313" key="7">
    <source>
        <dbReference type="Proteomes" id="UP000184035"/>
    </source>
</evidence>
<feature type="transmembrane region" description="Helical" evidence="5">
    <location>
        <begin position="389"/>
        <end position="408"/>
    </location>
</feature>
<comment type="subcellular location">
    <subcellularLocation>
        <location evidence="1">Membrane</location>
        <topology evidence="1">Multi-pass membrane protein</topology>
    </subcellularLocation>
</comment>
<dbReference type="RefSeq" id="WP_072895131.1">
    <property type="nucleotide sequence ID" value="NZ_FQVM01000009.1"/>
</dbReference>
<dbReference type="Gene3D" id="1.20.1740.10">
    <property type="entry name" value="Amino acid/polyamine transporter I"/>
    <property type="match status" value="1"/>
</dbReference>
<dbReference type="AlphaFoldDB" id="A0A1M4VYS4"/>
<feature type="transmembrane region" description="Helical" evidence="5">
    <location>
        <begin position="94"/>
        <end position="117"/>
    </location>
</feature>
<proteinExistence type="predicted"/>
<evidence type="ECO:0000256" key="1">
    <source>
        <dbReference type="ARBA" id="ARBA00004141"/>
    </source>
</evidence>
<evidence type="ECO:0000256" key="4">
    <source>
        <dbReference type="ARBA" id="ARBA00023136"/>
    </source>
</evidence>
<reference evidence="6 7" key="1">
    <citation type="submission" date="2016-11" db="EMBL/GenBank/DDBJ databases">
        <authorList>
            <person name="Jaros S."/>
            <person name="Januszkiewicz K."/>
            <person name="Wedrychowicz H."/>
        </authorList>
    </citation>
    <scope>NUCLEOTIDE SEQUENCE [LARGE SCALE GENOMIC DNA]</scope>
    <source>
        <strain evidence="6 7">DSM 2631</strain>
    </source>
</reference>
<feature type="transmembrane region" description="Helical" evidence="5">
    <location>
        <begin position="414"/>
        <end position="435"/>
    </location>
</feature>
<dbReference type="STRING" id="1533.SAMN05443638_10979"/>
<dbReference type="InterPro" id="IPR002293">
    <property type="entry name" value="AA/rel_permease1"/>
</dbReference>
<feature type="transmembrane region" description="Helical" evidence="5">
    <location>
        <begin position="129"/>
        <end position="148"/>
    </location>
</feature>
<keyword evidence="4 5" id="KW-0472">Membrane</keyword>
<dbReference type="OrthoDB" id="3181223at2"/>
<sequence length="444" mass="47740">MDKTNTKSLKKSLGLFNAIAIVVGMVVGSGIFFKPSIVLQNAGSPKNAIIAWIIGGVVAIASGLTVAEIAAAIPKTGGMFVYLKELYGEKIGFLYGWVQSIIYVPGALAALVIVFSTEITNFINISKKGQIVLSITIIVFLTIMNILSTKLGNKIQGIATIGKLIPLIAIVFLGFTNTNENIKILDPSLNQGIALSGFGAAILGTLWAYDGWVSIGNMAGELKNPKKDLPRSIIIGLALITIIYVSFNIALMKILPADVLAMSPKAASDATVTMLGSNGAKFVSIGILVSIFGAINGYMITGVRIPYAMAKDGLAPFNNFFGKINEKYQTPANALVVQGVIACIYVLSGSFDILTNLVMFTMWIFFVMAIFGIFILRKKFNHIERSYKVPLYPVIPLIGLIGGIYILVSTLINNTLFAVLGVILTLLGWPIYLYIKRQKVAIVE</sequence>
<feature type="transmembrane region" description="Helical" evidence="5">
    <location>
        <begin position="155"/>
        <end position="173"/>
    </location>
</feature>
<evidence type="ECO:0000313" key="6">
    <source>
        <dbReference type="EMBL" id="SHE73862.1"/>
    </source>
</evidence>
<dbReference type="PANTHER" id="PTHR11785:SF512">
    <property type="entry name" value="SOBREMESA, ISOFORM B"/>
    <property type="match status" value="1"/>
</dbReference>
<feature type="transmembrane region" description="Helical" evidence="5">
    <location>
        <begin position="332"/>
        <end position="351"/>
    </location>
</feature>
<evidence type="ECO:0000256" key="5">
    <source>
        <dbReference type="SAM" id="Phobius"/>
    </source>
</evidence>
<keyword evidence="3 5" id="KW-1133">Transmembrane helix</keyword>